<dbReference type="GO" id="GO:0004617">
    <property type="term" value="F:phosphoglycerate dehydrogenase activity"/>
    <property type="evidence" value="ECO:0007669"/>
    <property type="project" value="UniProtKB-UniRule"/>
</dbReference>
<dbReference type="SUPFAM" id="SSF52283">
    <property type="entry name" value="Formate/glycerate dehydrogenase catalytic domain-like"/>
    <property type="match status" value="1"/>
</dbReference>
<dbReference type="InterPro" id="IPR029009">
    <property type="entry name" value="ASB_dom_sf"/>
</dbReference>
<evidence type="ECO:0000256" key="5">
    <source>
        <dbReference type="ARBA" id="ARBA00023002"/>
    </source>
</evidence>
<dbReference type="InterPro" id="IPR045865">
    <property type="entry name" value="ACT-like_dom_sf"/>
</dbReference>
<dbReference type="PROSITE" id="PS00065">
    <property type="entry name" value="D_2_HYDROXYACID_DH_1"/>
    <property type="match status" value="1"/>
</dbReference>
<evidence type="ECO:0000256" key="1">
    <source>
        <dbReference type="ARBA" id="ARBA00003800"/>
    </source>
</evidence>
<dbReference type="Pfam" id="PF02826">
    <property type="entry name" value="2-Hacid_dh_C"/>
    <property type="match status" value="1"/>
</dbReference>
<dbReference type="InterPro" id="IPR006236">
    <property type="entry name" value="PGDH"/>
</dbReference>
<keyword evidence="9" id="KW-0028">Amino-acid biosynthesis</keyword>
<sequence length="528" mass="57781">MKKKKIIVCDAIHQKGFDILYAEKDIDVVDAVALPKDELLKILGDCDVAITRSSTDVDEKFLNAATQLKAVVRAGVGVDNVDQEGCSRRGIIAMNVPTANTIAAVELTMAHLLSCARSFTNANNHLKVERVWNREKWYGIELCEKKLGVIGFGNIGSRVAIRAKAFGMNIVAYDPYISSAKVTDLGMTYTTNFDDILACDFITIHTPKNKETVNMISYEEIAKMKDGVRLVNCARGGLYNEQALYDNLKSGKIAFAGIDVFSKEPATNHALLDLEHICVTPHLGANTLESQEKIAIQAAENAISAARGISYPNALNLPIKAEDIPSALEPYLELVQKMGFFAAQLNRSAIKTIRLEVEGDIATYGKSLLTFGVVGALKETNETTVNYVNAEFVAKEKGIESTFEAVGNTSGYKNRVSLILTTEKDSIRIDGTVFGDDEQRITGINGFKFDFKPKGKMIIFKNHDVPGVIAEIAAILAQEKINIADFRLGRGANQFAMAAILVDTDIDKKIIAELNNLPTCVWVEYAVL</sequence>
<dbReference type="STRING" id="366522.GCA_001548055_02074"/>
<dbReference type="NCBIfam" id="TIGR01327">
    <property type="entry name" value="PGDH"/>
    <property type="match status" value="1"/>
</dbReference>
<evidence type="ECO:0000313" key="12">
    <source>
        <dbReference type="Proteomes" id="UP000231638"/>
    </source>
</evidence>
<protein>
    <recommendedName>
        <fullName evidence="4 9">D-3-phosphoglycerate dehydrogenase</fullName>
        <ecNumber evidence="9">1.1.1.95</ecNumber>
    </recommendedName>
</protein>
<organism evidence="11 12">
    <name type="scientific">Sulfurospirillum cavolei</name>
    <dbReference type="NCBI Taxonomy" id="366522"/>
    <lineage>
        <taxon>Bacteria</taxon>
        <taxon>Pseudomonadati</taxon>
        <taxon>Campylobacterota</taxon>
        <taxon>Epsilonproteobacteria</taxon>
        <taxon>Campylobacterales</taxon>
        <taxon>Sulfurospirillaceae</taxon>
        <taxon>Sulfurospirillum</taxon>
    </lineage>
</organism>
<dbReference type="GO" id="GO:0051287">
    <property type="term" value="F:NAD binding"/>
    <property type="evidence" value="ECO:0007669"/>
    <property type="project" value="UniProtKB-UniRule"/>
</dbReference>
<dbReference type="CDD" id="cd12173">
    <property type="entry name" value="PGDH_4"/>
    <property type="match status" value="1"/>
</dbReference>
<dbReference type="FunFam" id="3.40.50.720:FF:000021">
    <property type="entry name" value="D-3-phosphoglycerate dehydrogenase"/>
    <property type="match status" value="1"/>
</dbReference>
<comment type="function">
    <text evidence="1">Catalyzes the reversible oxidation of 3-phospho-D-glycerate to 3-phosphonooxypyruvate, the first step of the phosphorylated L-serine biosynthesis pathway. Also catalyzes the reversible oxidation of 2-hydroxyglutarate to 2-oxoglutarate.</text>
</comment>
<dbReference type="InterPro" id="IPR029752">
    <property type="entry name" value="D-isomer_DH_CS1"/>
</dbReference>
<comment type="pathway">
    <text evidence="2 9">Amino-acid biosynthesis; L-serine biosynthesis; L-serine from 3-phospho-D-glycerate: step 1/3.</text>
</comment>
<reference evidence="11 12" key="1">
    <citation type="journal article" date="2017" name="Front. Microbiol.">
        <title>Comparative Genomic Analysis of the Class Epsilonproteobacteria and Proposed Reclassification to Epsilonbacteraeota (phyl. nov.).</title>
        <authorList>
            <person name="Waite D.W."/>
            <person name="Vanwonterghem I."/>
            <person name="Rinke C."/>
            <person name="Parks D.H."/>
            <person name="Zhang Y."/>
            <person name="Takai K."/>
            <person name="Sievert S.M."/>
            <person name="Simon J."/>
            <person name="Campbell B.J."/>
            <person name="Hanson T.E."/>
            <person name="Woyke T."/>
            <person name="Klotz M.G."/>
            <person name="Hugenholtz P."/>
        </authorList>
    </citation>
    <scope>NUCLEOTIDE SEQUENCE [LARGE SCALE GENOMIC DNA]</scope>
    <source>
        <strain evidence="11">UBA11420</strain>
    </source>
</reference>
<comment type="catalytic activity">
    <reaction evidence="8 9">
        <text>(2R)-3-phosphoglycerate + NAD(+) = 3-phosphooxypyruvate + NADH + H(+)</text>
        <dbReference type="Rhea" id="RHEA:12641"/>
        <dbReference type="ChEBI" id="CHEBI:15378"/>
        <dbReference type="ChEBI" id="CHEBI:18110"/>
        <dbReference type="ChEBI" id="CHEBI:57540"/>
        <dbReference type="ChEBI" id="CHEBI:57945"/>
        <dbReference type="ChEBI" id="CHEBI:58272"/>
        <dbReference type="EC" id="1.1.1.95"/>
    </reaction>
</comment>
<dbReference type="SUPFAM" id="SSF143548">
    <property type="entry name" value="Serine metabolism enzymes domain"/>
    <property type="match status" value="1"/>
</dbReference>
<dbReference type="InterPro" id="IPR036291">
    <property type="entry name" value="NAD(P)-bd_dom_sf"/>
</dbReference>
<evidence type="ECO:0000256" key="8">
    <source>
        <dbReference type="ARBA" id="ARBA00048731"/>
    </source>
</evidence>
<dbReference type="UniPathway" id="UPA00135">
    <property type="reaction ID" value="UER00196"/>
</dbReference>
<evidence type="ECO:0000256" key="4">
    <source>
        <dbReference type="ARBA" id="ARBA00021582"/>
    </source>
</evidence>
<accession>A0A2D3W6D8</accession>
<dbReference type="Gene3D" id="3.30.70.260">
    <property type="match status" value="1"/>
</dbReference>
<evidence type="ECO:0000256" key="7">
    <source>
        <dbReference type="ARBA" id="ARBA00048126"/>
    </source>
</evidence>
<keyword evidence="5 9" id="KW-0560">Oxidoreductase</keyword>
<dbReference type="CDD" id="cd04879">
    <property type="entry name" value="ACT_3PGDH-like"/>
    <property type="match status" value="1"/>
</dbReference>
<proteinExistence type="inferred from homology"/>
<evidence type="ECO:0000313" key="11">
    <source>
        <dbReference type="EMBL" id="DAB35968.1"/>
    </source>
</evidence>
<dbReference type="Gene3D" id="3.40.50.720">
    <property type="entry name" value="NAD(P)-binding Rossmann-like Domain"/>
    <property type="match status" value="2"/>
</dbReference>
<comment type="similarity">
    <text evidence="3 9">Belongs to the D-isomer specific 2-hydroxyacid dehydrogenase family.</text>
</comment>
<dbReference type="AlphaFoldDB" id="A0A2D3W6D8"/>
<comment type="caution">
    <text evidence="11">The sequence shown here is derived from an EMBL/GenBank/DDBJ whole genome shotgun (WGS) entry which is preliminary data.</text>
</comment>
<dbReference type="GO" id="GO:0006564">
    <property type="term" value="P:L-serine biosynthetic process"/>
    <property type="evidence" value="ECO:0007669"/>
    <property type="project" value="UniProtKB-UniRule"/>
</dbReference>
<dbReference type="Pfam" id="PF01842">
    <property type="entry name" value="ACT"/>
    <property type="match status" value="1"/>
</dbReference>
<dbReference type="InterPro" id="IPR006139">
    <property type="entry name" value="D-isomer_2_OHA_DH_cat_dom"/>
</dbReference>
<dbReference type="PROSITE" id="PS51671">
    <property type="entry name" value="ACT"/>
    <property type="match status" value="1"/>
</dbReference>
<dbReference type="InterPro" id="IPR045626">
    <property type="entry name" value="PGDH_ASB_dom"/>
</dbReference>
<evidence type="ECO:0000256" key="2">
    <source>
        <dbReference type="ARBA" id="ARBA00005216"/>
    </source>
</evidence>
<dbReference type="SUPFAM" id="SSF51735">
    <property type="entry name" value="NAD(P)-binding Rossmann-fold domains"/>
    <property type="match status" value="1"/>
</dbReference>
<dbReference type="EC" id="1.1.1.95" evidence="9"/>
<dbReference type="EMBL" id="DLUG01000192">
    <property type="protein sequence ID" value="DAB35968.1"/>
    <property type="molecule type" value="Genomic_DNA"/>
</dbReference>
<dbReference type="Proteomes" id="UP000231638">
    <property type="component" value="Unassembled WGS sequence"/>
</dbReference>
<dbReference type="Gene3D" id="3.30.1330.90">
    <property type="entry name" value="D-3-phosphoglycerate dehydrogenase, domain 3"/>
    <property type="match status" value="1"/>
</dbReference>
<keyword evidence="6 9" id="KW-0520">NAD</keyword>
<keyword evidence="9" id="KW-0718">Serine biosynthesis</keyword>
<evidence type="ECO:0000256" key="6">
    <source>
        <dbReference type="ARBA" id="ARBA00023027"/>
    </source>
</evidence>
<dbReference type="PANTHER" id="PTHR42938">
    <property type="entry name" value="FORMATE DEHYDROGENASE 1"/>
    <property type="match status" value="1"/>
</dbReference>
<dbReference type="Pfam" id="PF00389">
    <property type="entry name" value="2-Hacid_dh"/>
    <property type="match status" value="1"/>
</dbReference>
<evidence type="ECO:0000259" key="10">
    <source>
        <dbReference type="PROSITE" id="PS51671"/>
    </source>
</evidence>
<feature type="domain" description="ACT" evidence="10">
    <location>
        <begin position="457"/>
        <end position="528"/>
    </location>
</feature>
<dbReference type="PANTHER" id="PTHR42938:SF47">
    <property type="entry name" value="HYDROXYPYRUVATE REDUCTASE"/>
    <property type="match status" value="1"/>
</dbReference>
<name>A0A2D3W6D8_9BACT</name>
<evidence type="ECO:0000256" key="9">
    <source>
        <dbReference type="RuleBase" id="RU363003"/>
    </source>
</evidence>
<dbReference type="InterPro" id="IPR002912">
    <property type="entry name" value="ACT_dom"/>
</dbReference>
<gene>
    <name evidence="11" type="ORF">CFH80_07350</name>
</gene>
<evidence type="ECO:0000256" key="3">
    <source>
        <dbReference type="ARBA" id="ARBA00005854"/>
    </source>
</evidence>
<dbReference type="Pfam" id="PF19304">
    <property type="entry name" value="PGDH_inter"/>
    <property type="match status" value="1"/>
</dbReference>
<dbReference type="RefSeq" id="WP_041962030.1">
    <property type="nucleotide sequence ID" value="NZ_AP014724.1"/>
</dbReference>
<dbReference type="InterPro" id="IPR006140">
    <property type="entry name" value="D-isomer_DH_NAD-bd"/>
</dbReference>
<comment type="catalytic activity">
    <reaction evidence="7">
        <text>(R)-2-hydroxyglutarate + NAD(+) = 2-oxoglutarate + NADH + H(+)</text>
        <dbReference type="Rhea" id="RHEA:49612"/>
        <dbReference type="ChEBI" id="CHEBI:15378"/>
        <dbReference type="ChEBI" id="CHEBI:15801"/>
        <dbReference type="ChEBI" id="CHEBI:16810"/>
        <dbReference type="ChEBI" id="CHEBI:57540"/>
        <dbReference type="ChEBI" id="CHEBI:57945"/>
        <dbReference type="EC" id="1.1.1.399"/>
    </reaction>
</comment>
<dbReference type="SUPFAM" id="SSF55021">
    <property type="entry name" value="ACT-like"/>
    <property type="match status" value="1"/>
</dbReference>